<dbReference type="PANTHER" id="PTHR10138:SF0">
    <property type="entry name" value="TRYPTOPHAN 2,3-DIOXYGENASE"/>
    <property type="match status" value="1"/>
</dbReference>
<feature type="binding site" evidence="1">
    <location>
        <position position="131"/>
    </location>
    <ligand>
        <name>substrate</name>
    </ligand>
</feature>
<dbReference type="OrthoDB" id="9776847at2"/>
<dbReference type="PANTHER" id="PTHR10138">
    <property type="entry name" value="TRYPTOPHAN 2,3-DIOXYGENASE"/>
    <property type="match status" value="1"/>
</dbReference>
<comment type="caution">
    <text evidence="1">Lacks conserved residue(s) required for the propagation of feature annotation.</text>
</comment>
<dbReference type="Gene3D" id="1.20.58.480">
    <property type="match status" value="1"/>
</dbReference>
<evidence type="ECO:0000313" key="4">
    <source>
        <dbReference type="Proteomes" id="UP000190637"/>
    </source>
</evidence>
<organism evidence="3 4">
    <name type="scientific">Marinactinospora thermotolerans DSM 45154</name>
    <dbReference type="NCBI Taxonomy" id="1122192"/>
    <lineage>
        <taxon>Bacteria</taxon>
        <taxon>Bacillati</taxon>
        <taxon>Actinomycetota</taxon>
        <taxon>Actinomycetes</taxon>
        <taxon>Streptosporangiales</taxon>
        <taxon>Nocardiopsidaceae</taxon>
        <taxon>Marinactinospora</taxon>
    </lineage>
</organism>
<feature type="region of interest" description="Disordered" evidence="2">
    <location>
        <begin position="1"/>
        <end position="35"/>
    </location>
</feature>
<dbReference type="RefSeq" id="WP_078760537.1">
    <property type="nucleotide sequence ID" value="NZ_FUWS01000002.1"/>
</dbReference>
<comment type="similarity">
    <text evidence="1">Belongs to the tryptophan 2,3-dioxygenase family.</text>
</comment>
<keyword evidence="1" id="KW-0349">Heme</keyword>
<comment type="cofactor">
    <cofactor evidence="1">
        <name>heme</name>
        <dbReference type="ChEBI" id="CHEBI:30413"/>
    </cofactor>
    <text evidence="1">Binds 1 heme group per subunit.</text>
</comment>
<dbReference type="GO" id="GO:0019442">
    <property type="term" value="P:L-tryptophan catabolic process to acetyl-CoA"/>
    <property type="evidence" value="ECO:0007669"/>
    <property type="project" value="TreeGrafter"/>
</dbReference>
<feature type="binding site" description="axial binding residue" evidence="1">
    <location>
        <position position="254"/>
    </location>
    <ligand>
        <name>heme</name>
        <dbReference type="ChEBI" id="CHEBI:30413"/>
    </ligand>
    <ligandPart>
        <name>Fe</name>
        <dbReference type="ChEBI" id="CHEBI:18248"/>
    </ligandPart>
</feature>
<keyword evidence="1" id="KW-0560">Oxidoreductase</keyword>
<feature type="compositionally biased region" description="Basic and acidic residues" evidence="2">
    <location>
        <begin position="8"/>
        <end position="25"/>
    </location>
</feature>
<comment type="function">
    <text evidence="1">Heme-dependent dioxygenase that catalyzes the oxidative cleavage of the L-tryptophan (L-Trp) pyrrole ring and converts L-tryptophan to N-formyl-L-kynurenine. Catalyzes the oxidative cleavage of the indole moiety.</text>
</comment>
<evidence type="ECO:0000256" key="1">
    <source>
        <dbReference type="HAMAP-Rule" id="MF_01972"/>
    </source>
</evidence>
<dbReference type="EMBL" id="FUWS01000002">
    <property type="protein sequence ID" value="SJZ60908.1"/>
    <property type="molecule type" value="Genomic_DNA"/>
</dbReference>
<dbReference type="Pfam" id="PF03301">
    <property type="entry name" value="Trp_dioxygenase"/>
    <property type="match status" value="1"/>
</dbReference>
<keyword evidence="1 3" id="KW-0223">Dioxygenase</keyword>
<comment type="subunit">
    <text evidence="1">Homotetramer.</text>
</comment>
<comment type="catalytic activity">
    <reaction evidence="1">
        <text>L-tryptophan + O2 = N-formyl-L-kynurenine</text>
        <dbReference type="Rhea" id="RHEA:24536"/>
        <dbReference type="ChEBI" id="CHEBI:15379"/>
        <dbReference type="ChEBI" id="CHEBI:57912"/>
        <dbReference type="ChEBI" id="CHEBI:58629"/>
        <dbReference type="EC" id="1.13.11.11"/>
    </reaction>
</comment>
<dbReference type="GO" id="GO:0046872">
    <property type="term" value="F:metal ion binding"/>
    <property type="evidence" value="ECO:0007669"/>
    <property type="project" value="UniProtKB-KW"/>
</dbReference>
<dbReference type="GO" id="GO:0020037">
    <property type="term" value="F:heme binding"/>
    <property type="evidence" value="ECO:0007669"/>
    <property type="project" value="UniProtKB-UniRule"/>
</dbReference>
<sequence>MATTSAQPRERTPVAEEERIERAARGEGPPTLSFEGSTPYARYAGIEALLDLQHPRTGEPAETRFIIATQVMELLFLLIGEEWERARDELEADRVAAAMAALRRGHHAQDVLVSSWDLLATLTPVEFGRFRDVLGEASGVQSPGYRHLEFLIGNKSAVMARPHRAAPRARAVLERALREPGLYDAALRLLHRRGLPVPLDRVERDWTRPYEPDPEVERAWSVVYADETPGAELPALAEALLDTAERVTRWRHRHLMAVKRALGARPGTGGSSGLDWLSRNAARDVFPELWSLRTGFQLP</sequence>
<evidence type="ECO:0000256" key="2">
    <source>
        <dbReference type="SAM" id="MobiDB-lite"/>
    </source>
</evidence>
<dbReference type="InterPro" id="IPR037217">
    <property type="entry name" value="Trp/Indoleamine_2_3_dOase-like"/>
</dbReference>
<proteinExistence type="inferred from homology"/>
<dbReference type="EC" id="1.13.11.11" evidence="1"/>
<dbReference type="UniPathway" id="UPA00333">
    <property type="reaction ID" value="UER00453"/>
</dbReference>
<keyword evidence="1" id="KW-0408">Iron</keyword>
<protein>
    <recommendedName>
        <fullName evidence="1">Tryptophan 2,3-dioxygenase</fullName>
        <shortName evidence="1">TDO</shortName>
        <ecNumber evidence="1">1.13.11.11</ecNumber>
    </recommendedName>
    <alternativeName>
        <fullName evidence="1">Tryptamin 2,3-dioxygenase</fullName>
    </alternativeName>
    <alternativeName>
        <fullName evidence="1">Tryptophan oxygenase</fullName>
        <shortName evidence="1">TO</shortName>
        <shortName evidence="1">TRPO</shortName>
    </alternativeName>
    <alternativeName>
        <fullName evidence="1">Tryptophan pyrrolase</fullName>
    </alternativeName>
    <alternativeName>
        <fullName evidence="1">Tryptophanase</fullName>
    </alternativeName>
</protein>
<keyword evidence="1" id="KW-0479">Metal-binding</keyword>
<dbReference type="Proteomes" id="UP000190637">
    <property type="component" value="Unassembled WGS sequence"/>
</dbReference>
<accession>A0A1T4M2A5</accession>
<name>A0A1T4M2A5_9ACTN</name>
<dbReference type="AlphaFoldDB" id="A0A1T4M2A5"/>
<feature type="binding site" evidence="1">
    <location>
        <position position="268"/>
    </location>
    <ligand>
        <name>substrate</name>
    </ligand>
</feature>
<dbReference type="SUPFAM" id="SSF140959">
    <property type="entry name" value="Indolic compounds 2,3-dioxygenase-like"/>
    <property type="match status" value="1"/>
</dbReference>
<comment type="pathway">
    <text evidence="1">Amino-acid degradation; L-tryptophan degradation via kynurenine pathway; L-kynurenine from L-tryptophan: step 1/2.</text>
</comment>
<reference evidence="3 4" key="1">
    <citation type="submission" date="2017-02" db="EMBL/GenBank/DDBJ databases">
        <authorList>
            <person name="Peterson S.W."/>
        </authorList>
    </citation>
    <scope>NUCLEOTIDE SEQUENCE [LARGE SCALE GENOMIC DNA]</scope>
    <source>
        <strain evidence="3 4">DSM 45154</strain>
    </source>
</reference>
<evidence type="ECO:0000313" key="3">
    <source>
        <dbReference type="EMBL" id="SJZ60908.1"/>
    </source>
</evidence>
<gene>
    <name evidence="1" type="primary">kynA</name>
    <name evidence="3" type="ORF">SAMN02745673_00909</name>
</gene>
<keyword evidence="1" id="KW-0823">Tryptophan catabolism</keyword>
<dbReference type="HAMAP" id="MF_01972">
    <property type="entry name" value="T23O"/>
    <property type="match status" value="1"/>
</dbReference>
<dbReference type="InterPro" id="IPR004981">
    <property type="entry name" value="Trp_2_3_dOase"/>
</dbReference>
<keyword evidence="4" id="KW-1185">Reference proteome</keyword>
<dbReference type="STRING" id="1122192.SAMN02745673_00909"/>
<dbReference type="GO" id="GO:0004833">
    <property type="term" value="F:L-tryptophan 2,3-dioxygenase activity"/>
    <property type="evidence" value="ECO:0007669"/>
    <property type="project" value="UniProtKB-UniRule"/>
</dbReference>
<dbReference type="GO" id="GO:0019441">
    <property type="term" value="P:L-tryptophan catabolic process to kynurenine"/>
    <property type="evidence" value="ECO:0007669"/>
    <property type="project" value="UniProtKB-UniRule"/>
</dbReference>